<dbReference type="InterPro" id="IPR000157">
    <property type="entry name" value="TIR_dom"/>
</dbReference>
<organism evidence="2 3">
    <name type="scientific">Rhodamnia argentea</name>
    <dbReference type="NCBI Taxonomy" id="178133"/>
    <lineage>
        <taxon>Eukaryota</taxon>
        <taxon>Viridiplantae</taxon>
        <taxon>Streptophyta</taxon>
        <taxon>Embryophyta</taxon>
        <taxon>Tracheophyta</taxon>
        <taxon>Spermatophyta</taxon>
        <taxon>Magnoliopsida</taxon>
        <taxon>eudicotyledons</taxon>
        <taxon>Gunneridae</taxon>
        <taxon>Pentapetalae</taxon>
        <taxon>rosids</taxon>
        <taxon>malvids</taxon>
        <taxon>Myrtales</taxon>
        <taxon>Myrtaceae</taxon>
        <taxon>Myrtoideae</taxon>
        <taxon>Myrteae</taxon>
        <taxon>Australasian group</taxon>
        <taxon>Rhodamnia</taxon>
    </lineage>
</organism>
<dbReference type="Pfam" id="PF01582">
    <property type="entry name" value="TIR"/>
    <property type="match status" value="1"/>
</dbReference>
<keyword evidence="2" id="KW-1185">Reference proteome</keyword>
<evidence type="ECO:0000313" key="2">
    <source>
        <dbReference type="Proteomes" id="UP000827889"/>
    </source>
</evidence>
<dbReference type="InterPro" id="IPR042197">
    <property type="entry name" value="Apaf_helical"/>
</dbReference>
<dbReference type="InterPro" id="IPR027417">
    <property type="entry name" value="P-loop_NTPase"/>
</dbReference>
<evidence type="ECO:0000313" key="3">
    <source>
        <dbReference type="RefSeq" id="XP_048131783.1"/>
    </source>
</evidence>
<dbReference type="Proteomes" id="UP000827889">
    <property type="component" value="Chromosome 3"/>
</dbReference>
<accession>A0ABM3H5B3</accession>
<dbReference type="GeneID" id="115731629"/>
<dbReference type="InterPro" id="IPR035897">
    <property type="entry name" value="Toll_tir_struct_dom_sf"/>
</dbReference>
<dbReference type="PROSITE" id="PS50104">
    <property type="entry name" value="TIR"/>
    <property type="match status" value="1"/>
</dbReference>
<sequence length="314" mass="35098">MVKGMDNRNRIIIPIFYYVDPSDVRDCNGPFASSFVEHKERGVSDSVIDSWKSALRRIGELEGHHLHEKSEVSPGEIAKRIVDQVQQKLKKQDLIVTKQLVRVDSHVQGIMAKLNVAVRNGQAVQIGDTRQKVLGIYGIPGNKLISDLDEGNAKQFDSSEEALFHIRNNFCIRKVLVLLDDVYDHEQLGELVGELDWLGPGSRVILTSQTQDVLRNIDGAESFVLKPMKQDEALKLFCRHAFGTDSPLEEFEKLSSDIVAATAGLPLELRAIGSSLFLVKSKKVWRETLTALEAAPHKRVQAASEKSHTNLDKK</sequence>
<evidence type="ECO:0000259" key="1">
    <source>
        <dbReference type="PROSITE" id="PS50104"/>
    </source>
</evidence>
<gene>
    <name evidence="3" type="primary">LOC115731629</name>
</gene>
<protein>
    <submittedName>
        <fullName evidence="3">Disease resistance protein Roq1-like</fullName>
    </submittedName>
</protein>
<dbReference type="PANTHER" id="PTHR11017">
    <property type="entry name" value="LEUCINE-RICH REPEAT-CONTAINING PROTEIN"/>
    <property type="match status" value="1"/>
</dbReference>
<dbReference type="Pfam" id="PF00931">
    <property type="entry name" value="NB-ARC"/>
    <property type="match status" value="1"/>
</dbReference>
<dbReference type="Gene3D" id="3.40.50.300">
    <property type="entry name" value="P-loop containing nucleotide triphosphate hydrolases"/>
    <property type="match status" value="1"/>
</dbReference>
<dbReference type="InterPro" id="IPR002182">
    <property type="entry name" value="NB-ARC"/>
</dbReference>
<dbReference type="SUPFAM" id="SSF52540">
    <property type="entry name" value="P-loop containing nucleoside triphosphate hydrolases"/>
    <property type="match status" value="1"/>
</dbReference>
<name>A0ABM3H5B3_9MYRT</name>
<dbReference type="PANTHER" id="PTHR11017:SF570">
    <property type="entry name" value="DISEASE RESISTANCE PROTEIN (TIR-NBS CLASS)-RELATED"/>
    <property type="match status" value="1"/>
</dbReference>
<feature type="domain" description="TIR" evidence="1">
    <location>
        <begin position="1"/>
        <end position="89"/>
    </location>
</feature>
<dbReference type="Gene3D" id="1.10.8.430">
    <property type="entry name" value="Helical domain of apoptotic protease-activating factors"/>
    <property type="match status" value="1"/>
</dbReference>
<dbReference type="InterPro" id="IPR044974">
    <property type="entry name" value="Disease_R_plants"/>
</dbReference>
<dbReference type="RefSeq" id="XP_048131783.1">
    <property type="nucleotide sequence ID" value="XM_048275826.1"/>
</dbReference>
<proteinExistence type="predicted"/>
<reference evidence="3" key="1">
    <citation type="submission" date="2025-08" db="UniProtKB">
        <authorList>
            <consortium name="RefSeq"/>
        </authorList>
    </citation>
    <scope>IDENTIFICATION</scope>
    <source>
        <tissue evidence="3">Leaf</tissue>
    </source>
</reference>
<dbReference type="Gene3D" id="3.40.50.10140">
    <property type="entry name" value="Toll/interleukin-1 receptor homology (TIR) domain"/>
    <property type="match status" value="1"/>
</dbReference>